<reference evidence="14" key="1">
    <citation type="submission" date="2021-02" db="EMBL/GenBank/DDBJ databases">
        <authorList>
            <person name="Dougan E. K."/>
            <person name="Rhodes N."/>
            <person name="Thang M."/>
            <person name="Chan C."/>
        </authorList>
    </citation>
    <scope>NUCLEOTIDE SEQUENCE</scope>
</reference>
<evidence type="ECO:0000256" key="11">
    <source>
        <dbReference type="PIRSR" id="PIRSR622684-1"/>
    </source>
</evidence>
<dbReference type="PANTHER" id="PTHR10183">
    <property type="entry name" value="CALPAIN"/>
    <property type="match status" value="1"/>
</dbReference>
<dbReference type="Gene3D" id="3.40.1350.140">
    <property type="entry name" value="MepB-like"/>
    <property type="match status" value="1"/>
</dbReference>
<comment type="caution">
    <text evidence="14">The sequence shown here is derived from an EMBL/GenBank/DDBJ whole genome shotgun (WGS) entry which is preliminary data.</text>
</comment>
<evidence type="ECO:0000256" key="1">
    <source>
        <dbReference type="ARBA" id="ARBA00004323"/>
    </source>
</evidence>
<name>A0A812UBC0_9DINO</name>
<dbReference type="InterPro" id="IPR016177">
    <property type="entry name" value="DNA-bd_dom_sf"/>
</dbReference>
<dbReference type="Gene3D" id="3.30.730.10">
    <property type="entry name" value="AP2/ERF domain"/>
    <property type="match status" value="1"/>
</dbReference>
<dbReference type="InterPro" id="IPR022684">
    <property type="entry name" value="Calpain_cysteine_protease"/>
</dbReference>
<evidence type="ECO:0000256" key="2">
    <source>
        <dbReference type="ARBA" id="ARBA00007623"/>
    </source>
</evidence>
<keyword evidence="5" id="KW-0808">Transferase</keyword>
<keyword evidence="15" id="KW-1185">Reference proteome</keyword>
<evidence type="ECO:0000256" key="9">
    <source>
        <dbReference type="ARBA" id="ARBA00023034"/>
    </source>
</evidence>
<keyword evidence="12" id="KW-0788">Thiol protease</keyword>
<dbReference type="GO" id="GO:0004198">
    <property type="term" value="F:calcium-dependent cysteine-type endopeptidase activity"/>
    <property type="evidence" value="ECO:0007669"/>
    <property type="project" value="InterPro"/>
</dbReference>
<dbReference type="SUPFAM" id="SSF54171">
    <property type="entry name" value="DNA-binding domain"/>
    <property type="match status" value="1"/>
</dbReference>
<dbReference type="Proteomes" id="UP000604046">
    <property type="component" value="Unassembled WGS sequence"/>
</dbReference>
<keyword evidence="4" id="KW-0328">Glycosyltransferase</keyword>
<evidence type="ECO:0000256" key="6">
    <source>
        <dbReference type="ARBA" id="ARBA00022692"/>
    </source>
</evidence>
<protein>
    <submittedName>
        <fullName evidence="14">Sol protein</fullName>
    </submittedName>
</protein>
<feature type="active site" evidence="11 12">
    <location>
        <position position="417"/>
    </location>
</feature>
<dbReference type="PANTHER" id="PTHR10183:SF382">
    <property type="entry name" value="CALPAIN-15"/>
    <property type="match status" value="1"/>
</dbReference>
<evidence type="ECO:0000313" key="15">
    <source>
        <dbReference type="Proteomes" id="UP000604046"/>
    </source>
</evidence>
<dbReference type="Gene3D" id="3.90.70.10">
    <property type="entry name" value="Cysteine proteinases"/>
    <property type="match status" value="1"/>
</dbReference>
<dbReference type="PROSITE" id="PS50203">
    <property type="entry name" value="CALPAIN_CAT"/>
    <property type="match status" value="1"/>
</dbReference>
<feature type="active site" evidence="11 12">
    <location>
        <position position="607"/>
    </location>
</feature>
<keyword evidence="12" id="KW-0378">Hydrolase</keyword>
<dbReference type="EMBL" id="CAJNDS010002678">
    <property type="protein sequence ID" value="CAE7563103.1"/>
    <property type="molecule type" value="Genomic_DNA"/>
</dbReference>
<evidence type="ECO:0000256" key="12">
    <source>
        <dbReference type="PROSITE-ProRule" id="PRU00239"/>
    </source>
</evidence>
<evidence type="ECO:0000256" key="8">
    <source>
        <dbReference type="ARBA" id="ARBA00022989"/>
    </source>
</evidence>
<dbReference type="GO" id="GO:0000139">
    <property type="term" value="C:Golgi membrane"/>
    <property type="evidence" value="ECO:0007669"/>
    <property type="project" value="UniProtKB-SubCell"/>
</dbReference>
<dbReference type="PROSITE" id="PS00139">
    <property type="entry name" value="THIOL_PROTEASE_CYS"/>
    <property type="match status" value="1"/>
</dbReference>
<dbReference type="GO" id="GO:0016758">
    <property type="term" value="F:hexosyltransferase activity"/>
    <property type="evidence" value="ECO:0007669"/>
    <property type="project" value="InterPro"/>
</dbReference>
<dbReference type="SMART" id="SM00230">
    <property type="entry name" value="CysPc"/>
    <property type="match status" value="1"/>
</dbReference>
<keyword evidence="7" id="KW-0735">Signal-anchor</keyword>
<dbReference type="SUPFAM" id="SSF54001">
    <property type="entry name" value="Cysteine proteinases"/>
    <property type="match status" value="1"/>
</dbReference>
<dbReference type="Pfam" id="PF00648">
    <property type="entry name" value="Peptidase_C2"/>
    <property type="match status" value="1"/>
</dbReference>
<evidence type="ECO:0000313" key="14">
    <source>
        <dbReference type="EMBL" id="CAE7563103.1"/>
    </source>
</evidence>
<dbReference type="GO" id="GO:0003677">
    <property type="term" value="F:DNA binding"/>
    <property type="evidence" value="ECO:0007669"/>
    <property type="project" value="InterPro"/>
</dbReference>
<keyword evidence="6" id="KW-0812">Transmembrane</keyword>
<dbReference type="InterPro" id="IPR036955">
    <property type="entry name" value="AP2/ERF_dom_sf"/>
</dbReference>
<sequence length="1397" mass="155360">MALRDTWLPILKARGLSHKFFLAGTEVDDQSEVDALLRRERDVFDDMVFLTGTTDEYPIGRKGLAAVLWAAHNTEAQFWLKFDDDLYVRPHLLLNRLSSLQRAELYWGAFDYSGMVVRDLSDPHYTPYDVWPEPVFPAYARGAAVALSMDLVRLIAEHEEKLPFKKIRVEDVSYGFYLYQLTFDRQVTSVTIFDRDEDHFAMDAKCCTEASHPNNCWLPLNAQTWIAHHVTPSTIRCMFAKDLGSGFYTPSSAETRSMTGLLAEMAAFDPHVQSATGPIQRGEIPLSGSGPPADLCGCVVTPPAHPGKPLQKGGMQVLLKGSASSIPSDAVLHVAQEFAMQPSLQQIPSIEALPSMLQTGEWAAVGVAGDRSGVKLKVRPHEIGAHDDRILWRREDWQLFRGTPSADDVQQGELGDCWFLSSLAAMAEFQGGRLVQRLLPDQRQFSRPGAYLVRFWLGGRWRDVIVDDRLPCIGNGLGTYTQLAYCATRKCQLWASIIEKGFAKACGSYQAIAGGEAEEALTILTGWPCETIQFDKEEFDADILWATMCTSRDAKFLMTVSTSSSKSRSEEEIRAAGLVPNHAYSLIDAFDVLDSRGDRLRLLKIRNPHAKDRWRGNWSETSHLWTPELREQLGCQKATQALGGCMQLCLLDLAGDDMAQASTAMAHSLKLQHVLAALRSRWSRKLATSQFTGVSWHKVAQKFSATVSVAGTSYHVGYFQSDVDAACAYDERLRSLCQDQARLKRSLNFPTQMEALFTESAAEARDRALAARIASGADQAEAQSIRLLQALFQSSDQAADYEIVTVAGHSKVDALFRPKGSCNGGLCLQLKSASASGNRKQSYYFRKVQGYAGMLLLLIPRDLEHNILWRIPGSLVTQTSLRLTLGTSRDEYLRVPDIGRTLYECFHQPEHFPHCTMNEAALQCCASHRMEQQAHRLMARALSCSQFELRKPLLTSGTVDSVLSTHSSAEWNVQEKASRLKSRNRYLVNLWKNGGALGRLAYDEHDFDLLLVAIMDNEALLGMFVFPAPLLAERALLGQKPTNLELYPPWKLPKSPSCRTRHAWQLDYFLDLRGWDGSAVLPSVESSNLHHLFVDYVTESTKDICTEADRQHATGCNYMSCILPTHSMACSNLDASVLRFERCTICKVRSDGWHKVRMPTELPGNMVLPNSGWLLTVSETTECCLTVAQPQDRAKPGPLFRALKLGPIAVAGFVLVEASSPQKLSVAAVGHPRSRAVVSADCWLKPGVSYFLLPLSLHENDTMPAVFSCFSRKAVQIQEHKFSESAVMATWSAFIKSSEKAPDTFHGAKVYTAKSGGGMVACLAENHSRGFFQAEVTFNSYEDGKLLFSRSSNVTKDWIAPGQAQILQVVLPQGSGGGWRSSQRYELRFVRPRILEM</sequence>
<comment type="similarity">
    <text evidence="3">Belongs to the glycosyltransferase 31 family.</text>
</comment>
<dbReference type="Gene3D" id="3.90.550.50">
    <property type="match status" value="1"/>
</dbReference>
<dbReference type="InterPro" id="IPR002659">
    <property type="entry name" value="Glyco_trans_31"/>
</dbReference>
<accession>A0A812UBC0</accession>
<dbReference type="InterPro" id="IPR038765">
    <property type="entry name" value="Papain-like_cys_pep_sf"/>
</dbReference>
<dbReference type="CDD" id="cd00044">
    <property type="entry name" value="CysPc"/>
    <property type="match status" value="1"/>
</dbReference>
<keyword evidence="12" id="KW-0645">Protease</keyword>
<dbReference type="InterPro" id="IPR038231">
    <property type="entry name" value="MepB-like_sf"/>
</dbReference>
<dbReference type="GO" id="GO:0006508">
    <property type="term" value="P:proteolysis"/>
    <property type="evidence" value="ECO:0007669"/>
    <property type="project" value="UniProtKB-KW"/>
</dbReference>
<comment type="similarity">
    <text evidence="2">Belongs to the peptidase C2 family.</text>
</comment>
<gene>
    <name evidence="14" type="primary">sol</name>
    <name evidence="14" type="ORF">SNAT2548_LOCUS31823</name>
</gene>
<dbReference type="InterPro" id="IPR011235">
    <property type="entry name" value="MepB-like"/>
</dbReference>
<keyword evidence="9" id="KW-0333">Golgi apparatus</keyword>
<keyword evidence="8" id="KW-1133">Transmembrane helix</keyword>
<evidence type="ECO:0000256" key="7">
    <source>
        <dbReference type="ARBA" id="ARBA00022968"/>
    </source>
</evidence>
<dbReference type="OrthoDB" id="438688at2759"/>
<dbReference type="GO" id="GO:0003700">
    <property type="term" value="F:DNA-binding transcription factor activity"/>
    <property type="evidence" value="ECO:0007669"/>
    <property type="project" value="InterPro"/>
</dbReference>
<evidence type="ECO:0000259" key="13">
    <source>
        <dbReference type="PROSITE" id="PS50203"/>
    </source>
</evidence>
<evidence type="ECO:0000256" key="4">
    <source>
        <dbReference type="ARBA" id="ARBA00022676"/>
    </source>
</evidence>
<dbReference type="Pfam" id="PF08877">
    <property type="entry name" value="MepB-like"/>
    <property type="match status" value="1"/>
</dbReference>
<organism evidence="14 15">
    <name type="scientific">Symbiodinium natans</name>
    <dbReference type="NCBI Taxonomy" id="878477"/>
    <lineage>
        <taxon>Eukaryota</taxon>
        <taxon>Sar</taxon>
        <taxon>Alveolata</taxon>
        <taxon>Dinophyceae</taxon>
        <taxon>Suessiales</taxon>
        <taxon>Symbiodiniaceae</taxon>
        <taxon>Symbiodinium</taxon>
    </lineage>
</organism>
<evidence type="ECO:0000256" key="10">
    <source>
        <dbReference type="ARBA" id="ARBA00023136"/>
    </source>
</evidence>
<dbReference type="InterPro" id="IPR000169">
    <property type="entry name" value="Pept_cys_AS"/>
</dbReference>
<dbReference type="Pfam" id="PF01762">
    <property type="entry name" value="Galactosyl_T"/>
    <property type="match status" value="1"/>
</dbReference>
<dbReference type="InterPro" id="IPR001300">
    <property type="entry name" value="Peptidase_C2_calpain_cat"/>
</dbReference>
<comment type="subcellular location">
    <subcellularLocation>
        <location evidence="1">Golgi apparatus membrane</location>
        <topology evidence="1">Single-pass type II membrane protein</topology>
    </subcellularLocation>
</comment>
<proteinExistence type="inferred from homology"/>
<feature type="active site" evidence="11 12">
    <location>
        <position position="582"/>
    </location>
</feature>
<feature type="domain" description="Calpain catalytic" evidence="13">
    <location>
        <begin position="348"/>
        <end position="653"/>
    </location>
</feature>
<evidence type="ECO:0000256" key="3">
    <source>
        <dbReference type="ARBA" id="ARBA00008661"/>
    </source>
</evidence>
<evidence type="ECO:0000256" key="5">
    <source>
        <dbReference type="ARBA" id="ARBA00022679"/>
    </source>
</evidence>
<dbReference type="PRINTS" id="PR00704">
    <property type="entry name" value="CALPAIN"/>
</dbReference>
<keyword evidence="10" id="KW-0472">Membrane</keyword>